<name>H6SRM9_PARPM</name>
<evidence type="ECO:0000256" key="1">
    <source>
        <dbReference type="SAM" id="MobiDB-lite"/>
    </source>
</evidence>
<dbReference type="AlphaFoldDB" id="H6SRM9"/>
<dbReference type="GO" id="GO:0035556">
    <property type="term" value="P:intracellular signal transduction"/>
    <property type="evidence" value="ECO:0007669"/>
    <property type="project" value="InterPro"/>
</dbReference>
<reference evidence="3 4" key="1">
    <citation type="submission" date="2012-02" db="EMBL/GenBank/DDBJ databases">
        <title>Shotgun genome sequence of Phaeospirillum photometricum DSM 122.</title>
        <authorList>
            <person name="Duquesne K."/>
            <person name="Sturgis J."/>
        </authorList>
    </citation>
    <scope>NUCLEOTIDE SEQUENCE [LARGE SCALE GENOMIC DNA]</scope>
    <source>
        <strain evidence="4">DSM122</strain>
    </source>
</reference>
<dbReference type="STRING" id="1150469.RSPPHO_00932"/>
<dbReference type="EMBL" id="HE663493">
    <property type="protein sequence ID" value="CCG07558.1"/>
    <property type="molecule type" value="Genomic_DNA"/>
</dbReference>
<dbReference type="eggNOG" id="COG2114">
    <property type="taxonomic scope" value="Bacteria"/>
</dbReference>
<dbReference type="Gene3D" id="3.30.70.1230">
    <property type="entry name" value="Nucleotide cyclase"/>
    <property type="match status" value="1"/>
</dbReference>
<dbReference type="SUPFAM" id="SSF55073">
    <property type="entry name" value="Nucleotide cyclase"/>
    <property type="match status" value="1"/>
</dbReference>
<dbReference type="Pfam" id="PF00211">
    <property type="entry name" value="Guanylate_cyc"/>
    <property type="match status" value="1"/>
</dbReference>
<keyword evidence="4" id="KW-1185">Reference proteome</keyword>
<dbReference type="SMART" id="SM00044">
    <property type="entry name" value="CYCc"/>
    <property type="match status" value="1"/>
</dbReference>
<dbReference type="CDD" id="cd07302">
    <property type="entry name" value="CHD"/>
    <property type="match status" value="1"/>
</dbReference>
<evidence type="ECO:0000313" key="3">
    <source>
        <dbReference type="EMBL" id="CCG07558.1"/>
    </source>
</evidence>
<organism evidence="3 4">
    <name type="scientific">Pararhodospirillum photometricum DSM 122</name>
    <dbReference type="NCBI Taxonomy" id="1150469"/>
    <lineage>
        <taxon>Bacteria</taxon>
        <taxon>Pseudomonadati</taxon>
        <taxon>Pseudomonadota</taxon>
        <taxon>Alphaproteobacteria</taxon>
        <taxon>Rhodospirillales</taxon>
        <taxon>Rhodospirillaceae</taxon>
        <taxon>Pararhodospirillum</taxon>
    </lineage>
</organism>
<protein>
    <submittedName>
        <fullName evidence="3">Adenylate/guanylate cyclase</fullName>
    </submittedName>
</protein>
<dbReference type="PATRIC" id="fig|1150469.3.peg.1068"/>
<accession>H6SRM9</accession>
<dbReference type="PANTHER" id="PTHR43081:SF1">
    <property type="entry name" value="ADENYLATE CYCLASE, TERMINAL-DIFFERENTIATION SPECIFIC"/>
    <property type="match status" value="1"/>
</dbReference>
<proteinExistence type="predicted"/>
<dbReference type="GO" id="GO:0004016">
    <property type="term" value="F:adenylate cyclase activity"/>
    <property type="evidence" value="ECO:0007669"/>
    <property type="project" value="UniProtKB-ARBA"/>
</dbReference>
<dbReference type="InterPro" id="IPR050697">
    <property type="entry name" value="Adenylyl/Guanylyl_Cyclase_3/4"/>
</dbReference>
<dbReference type="Proteomes" id="UP000033220">
    <property type="component" value="Chromosome DSM 122"/>
</dbReference>
<dbReference type="KEGG" id="rpm:RSPPHO_00932"/>
<dbReference type="RefSeq" id="WP_014414198.1">
    <property type="nucleotide sequence ID" value="NC_017059.1"/>
</dbReference>
<dbReference type="OrthoDB" id="7374210at2"/>
<gene>
    <name evidence="3" type="ORF">RSPPHO_00932</name>
</gene>
<dbReference type="GO" id="GO:0009190">
    <property type="term" value="P:cyclic nucleotide biosynthetic process"/>
    <property type="evidence" value="ECO:0007669"/>
    <property type="project" value="InterPro"/>
</dbReference>
<sequence>MDEAPALDAAEAERTRKRKEKEEREEAERRAKAKKEEEEQRRKEKESADKAAQKKLAEEGPPLTADQEQARRIAMAFLAGAVASLKGSRIQIDTFTRFGINLYLTGAVGLSGERLGLSSPQVRPVLSEALELMGNRPALVSLFVDKIDEYLLEPRYLQMARHGRDAMAHMLGQNGDPFAELPGIMAEWTTPQTRPSSSSTVAIVFTDMVGSTDHNSRLGDAASRGLNRIHNTLVRSALARFDGREVKNTGDGIMAIFPVVSQAVEAMVEVQRSVANHNAQTPGNPLHIRVGINAGEPVVEEGDYFGLAVTLAARICNQAGPDQILCSGVVRDLSQGKSLYFRNRGDVTLKGIVDPQRIYEIAWADAAAAERP</sequence>
<dbReference type="PROSITE" id="PS50125">
    <property type="entry name" value="GUANYLATE_CYCLASE_2"/>
    <property type="match status" value="1"/>
</dbReference>
<feature type="region of interest" description="Disordered" evidence="1">
    <location>
        <begin position="1"/>
        <end position="65"/>
    </location>
</feature>
<feature type="domain" description="Guanylate cyclase" evidence="2">
    <location>
        <begin position="202"/>
        <end position="316"/>
    </location>
</feature>
<evidence type="ECO:0000313" key="4">
    <source>
        <dbReference type="Proteomes" id="UP000033220"/>
    </source>
</evidence>
<dbReference type="InterPro" id="IPR029787">
    <property type="entry name" value="Nucleotide_cyclase"/>
</dbReference>
<evidence type="ECO:0000259" key="2">
    <source>
        <dbReference type="PROSITE" id="PS50125"/>
    </source>
</evidence>
<feature type="compositionally biased region" description="Basic and acidic residues" evidence="1">
    <location>
        <begin position="20"/>
        <end position="58"/>
    </location>
</feature>
<dbReference type="HOGENOM" id="CLU_743698_0_0_5"/>
<dbReference type="PANTHER" id="PTHR43081">
    <property type="entry name" value="ADENYLATE CYCLASE, TERMINAL-DIFFERENTIATION SPECIFIC-RELATED"/>
    <property type="match status" value="1"/>
</dbReference>
<dbReference type="InterPro" id="IPR001054">
    <property type="entry name" value="A/G_cyclase"/>
</dbReference>